<dbReference type="Gene3D" id="1.25.40.10">
    <property type="entry name" value="Tetratricopeptide repeat domain"/>
    <property type="match status" value="2"/>
</dbReference>
<dbReference type="GO" id="GO:0061512">
    <property type="term" value="P:protein localization to cilium"/>
    <property type="evidence" value="ECO:0007669"/>
    <property type="project" value="TreeGrafter"/>
</dbReference>
<dbReference type="Proteomes" id="UP001431783">
    <property type="component" value="Unassembled WGS sequence"/>
</dbReference>
<dbReference type="SUPFAM" id="SSF48452">
    <property type="entry name" value="TPR-like"/>
    <property type="match status" value="1"/>
</dbReference>
<dbReference type="Pfam" id="PF25062">
    <property type="entry name" value="ARM_TT21_N"/>
    <property type="match status" value="1"/>
</dbReference>
<proteinExistence type="inferred from homology"/>
<feature type="domain" description="Tetratricopeptide repeat protein 21A/21B N-terminal ARM repeat" evidence="2">
    <location>
        <begin position="10"/>
        <end position="232"/>
    </location>
</feature>
<organism evidence="3 4">
    <name type="scientific">Henosepilachna vigintioctopunctata</name>
    <dbReference type="NCBI Taxonomy" id="420089"/>
    <lineage>
        <taxon>Eukaryota</taxon>
        <taxon>Metazoa</taxon>
        <taxon>Ecdysozoa</taxon>
        <taxon>Arthropoda</taxon>
        <taxon>Hexapoda</taxon>
        <taxon>Insecta</taxon>
        <taxon>Pterygota</taxon>
        <taxon>Neoptera</taxon>
        <taxon>Endopterygota</taxon>
        <taxon>Coleoptera</taxon>
        <taxon>Polyphaga</taxon>
        <taxon>Cucujiformia</taxon>
        <taxon>Coccinelloidea</taxon>
        <taxon>Coccinellidae</taxon>
        <taxon>Epilachninae</taxon>
        <taxon>Epilachnini</taxon>
        <taxon>Henosepilachna</taxon>
    </lineage>
</organism>
<dbReference type="AlphaFoldDB" id="A0AAW1UEM2"/>
<protein>
    <recommendedName>
        <fullName evidence="2">Tetratricopeptide repeat protein 21A/21B N-terminal ARM repeat domain-containing protein</fullName>
    </recommendedName>
</protein>
<reference evidence="3 4" key="1">
    <citation type="submission" date="2023-03" db="EMBL/GenBank/DDBJ databases">
        <title>Genome insight into feeding habits of ladybird beetles.</title>
        <authorList>
            <person name="Li H.-S."/>
            <person name="Huang Y.-H."/>
            <person name="Pang H."/>
        </authorList>
    </citation>
    <scope>NUCLEOTIDE SEQUENCE [LARGE SCALE GENOMIC DNA]</scope>
    <source>
        <strain evidence="3">SYSU_2023b</strain>
        <tissue evidence="3">Whole body</tissue>
    </source>
</reference>
<dbReference type="InterPro" id="IPR040364">
    <property type="entry name" value="TTC21A/TTC21B"/>
</dbReference>
<dbReference type="PANTHER" id="PTHR14699:SF0">
    <property type="entry name" value="TETRATRICOPEPTIDE REPEAT PROTEIN 21 HOMOLOG"/>
    <property type="match status" value="1"/>
</dbReference>
<sequence>MDKEGLKSLIFYYFREKSYTLAVNAAREGNAKFRGDASFHLFHALALILNHHIEEGIHILESVASENEIKLSVVIAVMYANKLLCITNKDVFLKLDAKMKEIRKAAEPVDFYYSGFVLFCLQKLEKALDYLDKALTMDSNLHECWFLKGWVLLELKKTGKKSVANIPETFLHSSQCNANLDGSFGLGEAYLYENNYEEALSLASKIIVKFPNTWLPLILKMKVQLAMQNWDHLNETLSRILLLNPNSLSALKLQQ</sequence>
<accession>A0AAW1UEM2</accession>
<dbReference type="SMART" id="SM00028">
    <property type="entry name" value="TPR"/>
    <property type="match status" value="2"/>
</dbReference>
<evidence type="ECO:0000256" key="1">
    <source>
        <dbReference type="ARBA" id="ARBA00010935"/>
    </source>
</evidence>
<keyword evidence="4" id="KW-1185">Reference proteome</keyword>
<comment type="similarity">
    <text evidence="1">Belongs to the TTC21 family.</text>
</comment>
<dbReference type="GO" id="GO:0035721">
    <property type="term" value="P:intraciliary retrograde transport"/>
    <property type="evidence" value="ECO:0007669"/>
    <property type="project" value="TreeGrafter"/>
</dbReference>
<dbReference type="PANTHER" id="PTHR14699">
    <property type="entry name" value="STI2 PROTEIN-RELATED"/>
    <property type="match status" value="1"/>
</dbReference>
<dbReference type="GO" id="GO:0030991">
    <property type="term" value="C:intraciliary transport particle A"/>
    <property type="evidence" value="ECO:0007669"/>
    <property type="project" value="TreeGrafter"/>
</dbReference>
<dbReference type="EMBL" id="JARQZJ010000067">
    <property type="protein sequence ID" value="KAK9880975.1"/>
    <property type="molecule type" value="Genomic_DNA"/>
</dbReference>
<dbReference type="GO" id="GO:0005929">
    <property type="term" value="C:cilium"/>
    <property type="evidence" value="ECO:0007669"/>
    <property type="project" value="GOC"/>
</dbReference>
<evidence type="ECO:0000313" key="3">
    <source>
        <dbReference type="EMBL" id="KAK9880975.1"/>
    </source>
</evidence>
<name>A0AAW1UEM2_9CUCU</name>
<dbReference type="InterPro" id="IPR019734">
    <property type="entry name" value="TPR_rpt"/>
</dbReference>
<evidence type="ECO:0000313" key="4">
    <source>
        <dbReference type="Proteomes" id="UP001431783"/>
    </source>
</evidence>
<dbReference type="InterPro" id="IPR056833">
    <property type="entry name" value="ARM_TT21_N"/>
</dbReference>
<dbReference type="InterPro" id="IPR011990">
    <property type="entry name" value="TPR-like_helical_dom_sf"/>
</dbReference>
<gene>
    <name evidence="3" type="ORF">WA026_014327</name>
</gene>
<comment type="caution">
    <text evidence="3">The sequence shown here is derived from an EMBL/GenBank/DDBJ whole genome shotgun (WGS) entry which is preliminary data.</text>
</comment>
<evidence type="ECO:0000259" key="2">
    <source>
        <dbReference type="Pfam" id="PF25062"/>
    </source>
</evidence>